<reference evidence="7 8" key="1">
    <citation type="submission" date="2020-08" db="EMBL/GenBank/DDBJ databases">
        <title>Bridging the membrane lipid divide: bacteria of the FCB group superphylum have the potential to synthesize archaeal ether lipids.</title>
        <authorList>
            <person name="Villanueva L."/>
            <person name="Von Meijenfeldt F.A.B."/>
            <person name="Westbye A.B."/>
            <person name="Yadav S."/>
            <person name="Hopmans E.C."/>
            <person name="Dutilh B.E."/>
            <person name="Sinninghe Damste J.S."/>
        </authorList>
    </citation>
    <scope>NUCLEOTIDE SEQUENCE [LARGE SCALE GENOMIC DNA]</scope>
    <source>
        <strain evidence="7">NIOZ-UU100</strain>
    </source>
</reference>
<keyword evidence="2" id="KW-0378">Hydrolase</keyword>
<sequence>MKRGSVTGDTMVRRIAVGIPLLVAMAILVWRAVMLHLFPEEVSTRLPGRVAQHISKMEIPAIRGEIVDRNGSVLALSTPVVTVGCNPQKFPDSREIRIRLAKLLGESEGWLNKKLARYSAKKYIPLKRQVAPHIKKKIESLNIAGIEFRRGVRRYYPEGEAMASFLGFTNRQDEGQEGIELAYNEWLNGSPDIVQVVRDASRKPIETLGLIEHGEEGKRLHLSLDRRLQFLAYRSLSKAITEYDASSGSVVVLDSDRGEVLAMVSLPSFNPNDPSQRKGGALRNRAVTDLLEPGSTMKPFTVAAALDSGVVNLETIIDTSPGRLKIGRKVIREFKNHNYKKIDLKTLVQKSSNVGSAKLALMMKPQQLWRVLDLAGIGELTGSGFPGEGTGVLHDYARWRKVDRATLSYGYGLNMTPLQLARAYSAIAEDGVIKPVTFLRQRDEEDRGSVRKVLSAETAQAVRLMMESVTQNEGTARRARVKEYRVAGKTGTVDKLVDGRYYDSDGKALGHTALFAGMAPVDDPKIVVVVVVDDPKGKRYTGGWVSAPVFSEVMEGALRVMGISPDPENRDEIS</sequence>
<dbReference type="GO" id="GO:0004180">
    <property type="term" value="F:carboxypeptidase activity"/>
    <property type="evidence" value="ECO:0007669"/>
    <property type="project" value="UniProtKB-KW"/>
</dbReference>
<dbReference type="InterPro" id="IPR001460">
    <property type="entry name" value="PCN-bd_Tpept"/>
</dbReference>
<evidence type="ECO:0000256" key="4">
    <source>
        <dbReference type="SAM" id="Phobius"/>
    </source>
</evidence>
<feature type="transmembrane region" description="Helical" evidence="4">
    <location>
        <begin position="12"/>
        <end position="33"/>
    </location>
</feature>
<keyword evidence="4" id="KW-0812">Transmembrane</keyword>
<dbReference type="Gene3D" id="3.90.1310.10">
    <property type="entry name" value="Penicillin-binding protein 2a (Domain 2)"/>
    <property type="match status" value="1"/>
</dbReference>
<dbReference type="Proteomes" id="UP000654401">
    <property type="component" value="Unassembled WGS sequence"/>
</dbReference>
<comment type="caution">
    <text evidence="7">The sequence shown here is derived from an EMBL/GenBank/DDBJ whole genome shotgun (WGS) entry which is preliminary data.</text>
</comment>
<gene>
    <name evidence="7" type="ORF">H8D24_05850</name>
</gene>
<keyword evidence="2" id="KW-0645">Protease</keyword>
<dbReference type="GO" id="GO:0005886">
    <property type="term" value="C:plasma membrane"/>
    <property type="evidence" value="ECO:0007669"/>
    <property type="project" value="TreeGrafter"/>
</dbReference>
<dbReference type="Gene3D" id="3.40.710.10">
    <property type="entry name" value="DD-peptidase/beta-lactamase superfamily"/>
    <property type="match status" value="1"/>
</dbReference>
<proteinExistence type="predicted"/>
<comment type="subcellular location">
    <subcellularLocation>
        <location evidence="1">Membrane</location>
    </subcellularLocation>
</comment>
<dbReference type="PANTHER" id="PTHR30627">
    <property type="entry name" value="PEPTIDOGLYCAN D,D-TRANSPEPTIDASE"/>
    <property type="match status" value="1"/>
</dbReference>
<keyword evidence="2" id="KW-0121">Carboxypeptidase</keyword>
<evidence type="ECO:0000313" key="8">
    <source>
        <dbReference type="Proteomes" id="UP000654401"/>
    </source>
</evidence>
<protein>
    <submittedName>
        <fullName evidence="7">Penicillin-binding protein 2</fullName>
    </submittedName>
</protein>
<accession>A0A8J6NXF3</accession>
<keyword evidence="3 4" id="KW-0472">Membrane</keyword>
<dbReference type="InterPro" id="IPR005311">
    <property type="entry name" value="PBP_dimer"/>
</dbReference>
<feature type="domain" description="Penicillin-binding protein transpeptidase" evidence="5">
    <location>
        <begin position="248"/>
        <end position="555"/>
    </location>
</feature>
<dbReference type="Pfam" id="PF00905">
    <property type="entry name" value="Transpeptidase"/>
    <property type="match status" value="1"/>
</dbReference>
<evidence type="ECO:0000259" key="5">
    <source>
        <dbReference type="Pfam" id="PF00905"/>
    </source>
</evidence>
<dbReference type="GO" id="GO:0071555">
    <property type="term" value="P:cell wall organization"/>
    <property type="evidence" value="ECO:0007669"/>
    <property type="project" value="TreeGrafter"/>
</dbReference>
<dbReference type="GO" id="GO:0008658">
    <property type="term" value="F:penicillin binding"/>
    <property type="evidence" value="ECO:0007669"/>
    <property type="project" value="InterPro"/>
</dbReference>
<keyword evidence="4" id="KW-1133">Transmembrane helix</keyword>
<evidence type="ECO:0000256" key="2">
    <source>
        <dbReference type="ARBA" id="ARBA00022645"/>
    </source>
</evidence>
<dbReference type="AlphaFoldDB" id="A0A8J6NXF3"/>
<dbReference type="InterPro" id="IPR012338">
    <property type="entry name" value="Beta-lactam/transpept-like"/>
</dbReference>
<dbReference type="PANTHER" id="PTHR30627:SF1">
    <property type="entry name" value="PEPTIDOGLYCAN D,D-TRANSPEPTIDASE FTSI"/>
    <property type="match status" value="1"/>
</dbReference>
<evidence type="ECO:0000313" key="7">
    <source>
        <dbReference type="EMBL" id="MBC8519911.1"/>
    </source>
</evidence>
<dbReference type="SUPFAM" id="SSF56601">
    <property type="entry name" value="beta-lactamase/transpeptidase-like"/>
    <property type="match status" value="1"/>
</dbReference>
<dbReference type="EMBL" id="JACNFK010000029">
    <property type="protein sequence ID" value="MBC8519911.1"/>
    <property type="molecule type" value="Genomic_DNA"/>
</dbReference>
<dbReference type="SUPFAM" id="SSF56519">
    <property type="entry name" value="Penicillin binding protein dimerisation domain"/>
    <property type="match status" value="1"/>
</dbReference>
<dbReference type="InterPro" id="IPR036138">
    <property type="entry name" value="PBP_dimer_sf"/>
</dbReference>
<name>A0A8J6NXF3_9GAMM</name>
<dbReference type="Pfam" id="PF03717">
    <property type="entry name" value="PBP_dimer"/>
    <property type="match status" value="1"/>
</dbReference>
<evidence type="ECO:0000256" key="3">
    <source>
        <dbReference type="ARBA" id="ARBA00023136"/>
    </source>
</evidence>
<evidence type="ECO:0000259" key="6">
    <source>
        <dbReference type="Pfam" id="PF03717"/>
    </source>
</evidence>
<dbReference type="InterPro" id="IPR050515">
    <property type="entry name" value="Beta-lactam/transpept"/>
</dbReference>
<dbReference type="Gene3D" id="3.30.450.330">
    <property type="match status" value="1"/>
</dbReference>
<organism evidence="7 8">
    <name type="scientific">Candidatus Thiopontia autotrophica</name>
    <dbReference type="NCBI Taxonomy" id="2841688"/>
    <lineage>
        <taxon>Bacteria</taxon>
        <taxon>Pseudomonadati</taxon>
        <taxon>Pseudomonadota</taxon>
        <taxon>Gammaproteobacteria</taxon>
        <taxon>Candidatus Thiopontia</taxon>
    </lineage>
</organism>
<feature type="domain" description="Penicillin-binding protein dimerisation" evidence="6">
    <location>
        <begin position="59"/>
        <end position="207"/>
    </location>
</feature>
<evidence type="ECO:0000256" key="1">
    <source>
        <dbReference type="ARBA" id="ARBA00004370"/>
    </source>
</evidence>